<comment type="similarity">
    <text evidence="6">Belongs to the class I-like SAM-binding methyltransferase superfamily. RNA M5U methyltransferase family.</text>
</comment>
<dbReference type="Gene3D" id="3.40.50.150">
    <property type="entry name" value="Vaccinia Virus protein VP39"/>
    <property type="match status" value="1"/>
</dbReference>
<dbReference type="Gene3D" id="2.40.50.1070">
    <property type="match status" value="1"/>
</dbReference>
<evidence type="ECO:0000256" key="3">
    <source>
        <dbReference type="ARBA" id="ARBA00022679"/>
    </source>
</evidence>
<reference evidence="8" key="1">
    <citation type="journal article" date="2019" name="Int. J. Syst. Evol. Microbiol.">
        <title>The Global Catalogue of Microorganisms (GCM) 10K type strain sequencing project: providing services to taxonomists for standard genome sequencing and annotation.</title>
        <authorList>
            <consortium name="The Broad Institute Genomics Platform"/>
            <consortium name="The Broad Institute Genome Sequencing Center for Infectious Disease"/>
            <person name="Wu L."/>
            <person name="Ma J."/>
        </authorList>
    </citation>
    <scope>NUCLEOTIDE SEQUENCE [LARGE SCALE GENOMIC DNA]</scope>
    <source>
        <strain evidence="8">CCUG 62981</strain>
    </source>
</reference>
<dbReference type="InterPro" id="IPR012340">
    <property type="entry name" value="NA-bd_OB-fold"/>
</dbReference>
<organism evidence="7 8">
    <name type="scientific">Glycocaulis abyssi</name>
    <dbReference type="NCBI Taxonomy" id="1433403"/>
    <lineage>
        <taxon>Bacteria</taxon>
        <taxon>Pseudomonadati</taxon>
        <taxon>Pseudomonadota</taxon>
        <taxon>Alphaproteobacteria</taxon>
        <taxon>Maricaulales</taxon>
        <taxon>Maricaulaceae</taxon>
        <taxon>Glycocaulis</taxon>
    </lineage>
</organism>
<evidence type="ECO:0000256" key="1">
    <source>
        <dbReference type="ARBA" id="ARBA00022485"/>
    </source>
</evidence>
<keyword evidence="5" id="KW-0411">Iron-sulfur</keyword>
<dbReference type="PROSITE" id="PS51687">
    <property type="entry name" value="SAM_MT_RNA_M5U"/>
    <property type="match status" value="1"/>
</dbReference>
<feature type="binding site" evidence="6">
    <location>
        <position position="367"/>
    </location>
    <ligand>
        <name>S-adenosyl-L-methionine</name>
        <dbReference type="ChEBI" id="CHEBI:59789"/>
    </ligand>
</feature>
<sequence length="437" mass="46029">MKRRSRSSSPGRAVPERALRVTARAIGARGDSICPDPETGGSVFVPGLLPEETADIVARGERGRIRERLTTSHERIEPFCSVAEKCGGCSLQHWQGDAYRAWKRDLIADALEREGLTPELLPLVEAGGAGRRRVALHARKMGTRLLLGFTERAGQAIADTNDCPIAEARIRKSFPALRELAMAVLTPKFDTATISVTATDPGLDVHVARKGAVTLDDRLTGGELLAREGWARLTIGSELIAEGTPPVVRFGSAKVAPPPSGFLQATDAGEAALASIVMDALKTALKTAPKEARGVIDLYAGSGAFALRMASLAPVRAVEGEAAPLAALDHAARHTPGLKPVSVLQRDLALEPLSIRELTGAAMAVVDPPRAGAKEQMELLAGSGVPVIVSISCNPATFARDAAILVRAGYRMGPVTPVDQFVHTAHVECAAVFTKGA</sequence>
<keyword evidence="1" id="KW-0408">Iron</keyword>
<dbReference type="InterPro" id="IPR029063">
    <property type="entry name" value="SAM-dependent_MTases_sf"/>
</dbReference>
<dbReference type="PANTHER" id="PTHR11061">
    <property type="entry name" value="RNA M5U METHYLTRANSFERASE"/>
    <property type="match status" value="1"/>
</dbReference>
<proteinExistence type="inferred from homology"/>
<keyword evidence="1" id="KW-0479">Metal-binding</keyword>
<evidence type="ECO:0000256" key="6">
    <source>
        <dbReference type="PROSITE-ProRule" id="PRU01024"/>
    </source>
</evidence>
<keyword evidence="4 6" id="KW-0949">S-adenosyl-L-methionine</keyword>
<dbReference type="InterPro" id="IPR010280">
    <property type="entry name" value="U5_MeTrfase_fam"/>
</dbReference>
<keyword evidence="3 6" id="KW-0808">Transferase</keyword>
<keyword evidence="2 6" id="KW-0489">Methyltransferase</keyword>
<evidence type="ECO:0000313" key="8">
    <source>
        <dbReference type="Proteomes" id="UP001596024"/>
    </source>
</evidence>
<protein>
    <submittedName>
        <fullName evidence="7">Class I SAM-dependent RNA methyltransferase</fullName>
        <ecNumber evidence="7">2.1.1.-</ecNumber>
    </submittedName>
</protein>
<evidence type="ECO:0000256" key="4">
    <source>
        <dbReference type="ARBA" id="ARBA00022691"/>
    </source>
</evidence>
<dbReference type="EMBL" id="JBHSGQ010000001">
    <property type="protein sequence ID" value="MFC4723995.1"/>
    <property type="molecule type" value="Genomic_DNA"/>
</dbReference>
<name>A0ABV9NAM7_9PROT</name>
<feature type="binding site" evidence="6">
    <location>
        <position position="319"/>
    </location>
    <ligand>
        <name>S-adenosyl-L-methionine</name>
        <dbReference type="ChEBI" id="CHEBI:59789"/>
    </ligand>
</feature>
<dbReference type="RefSeq" id="WP_371394676.1">
    <property type="nucleotide sequence ID" value="NZ_CP163421.1"/>
</dbReference>
<evidence type="ECO:0000256" key="5">
    <source>
        <dbReference type="ARBA" id="ARBA00023014"/>
    </source>
</evidence>
<dbReference type="GO" id="GO:0008168">
    <property type="term" value="F:methyltransferase activity"/>
    <property type="evidence" value="ECO:0007669"/>
    <property type="project" value="UniProtKB-KW"/>
</dbReference>
<dbReference type="EC" id="2.1.1.-" evidence="7"/>
<evidence type="ECO:0000313" key="7">
    <source>
        <dbReference type="EMBL" id="MFC4723995.1"/>
    </source>
</evidence>
<dbReference type="Proteomes" id="UP001596024">
    <property type="component" value="Unassembled WGS sequence"/>
</dbReference>
<gene>
    <name evidence="7" type="ORF">ACFPB0_01700</name>
</gene>
<keyword evidence="8" id="KW-1185">Reference proteome</keyword>
<dbReference type="GO" id="GO:0032259">
    <property type="term" value="P:methylation"/>
    <property type="evidence" value="ECO:0007669"/>
    <property type="project" value="UniProtKB-KW"/>
</dbReference>
<dbReference type="SUPFAM" id="SSF53335">
    <property type="entry name" value="S-adenosyl-L-methionine-dependent methyltransferases"/>
    <property type="match status" value="1"/>
</dbReference>
<feature type="binding site" evidence="6">
    <location>
        <position position="264"/>
    </location>
    <ligand>
        <name>S-adenosyl-L-methionine</name>
        <dbReference type="ChEBI" id="CHEBI:59789"/>
    </ligand>
</feature>
<feature type="active site" description="Nucleophile" evidence="6">
    <location>
        <position position="393"/>
    </location>
</feature>
<dbReference type="Gene3D" id="2.40.50.140">
    <property type="entry name" value="Nucleic acid-binding proteins"/>
    <property type="match status" value="1"/>
</dbReference>
<comment type="caution">
    <text evidence="7">The sequence shown here is derived from an EMBL/GenBank/DDBJ whole genome shotgun (WGS) entry which is preliminary data.</text>
</comment>
<dbReference type="Pfam" id="PF05958">
    <property type="entry name" value="tRNA_U5-meth_tr"/>
    <property type="match status" value="1"/>
</dbReference>
<accession>A0ABV9NAM7</accession>
<dbReference type="PANTHER" id="PTHR11061:SF49">
    <property type="entry name" value="23S RRNA (URACIL(1939)-C(5))-METHYLTRANSFERASE RLMD"/>
    <property type="match status" value="1"/>
</dbReference>
<keyword evidence="1" id="KW-0004">4Fe-4S</keyword>
<feature type="binding site" evidence="6">
    <location>
        <position position="299"/>
    </location>
    <ligand>
        <name>S-adenosyl-L-methionine</name>
        <dbReference type="ChEBI" id="CHEBI:59789"/>
    </ligand>
</feature>
<evidence type="ECO:0000256" key="2">
    <source>
        <dbReference type="ARBA" id="ARBA00022603"/>
    </source>
</evidence>